<gene>
    <name evidence="1" type="ORF">NCS57_00536100</name>
</gene>
<dbReference type="EMBL" id="CM046506">
    <property type="protein sequence ID" value="KAI8670639.1"/>
    <property type="molecule type" value="Genomic_DNA"/>
</dbReference>
<keyword evidence="2" id="KW-1185">Reference proteome</keyword>
<proteinExistence type="predicted"/>
<evidence type="ECO:0000313" key="1">
    <source>
        <dbReference type="EMBL" id="KAI8670639.1"/>
    </source>
</evidence>
<protein>
    <submittedName>
        <fullName evidence="1">RGS domain-containing protein</fullName>
    </submittedName>
</protein>
<accession>A0ACC0QYU1</accession>
<dbReference type="Proteomes" id="UP001065298">
    <property type="component" value="Chromosome 4"/>
</dbReference>
<comment type="caution">
    <text evidence="1">The sequence shown here is derived from an EMBL/GenBank/DDBJ whole genome shotgun (WGS) entry which is preliminary data.</text>
</comment>
<evidence type="ECO:0000313" key="2">
    <source>
        <dbReference type="Proteomes" id="UP001065298"/>
    </source>
</evidence>
<name>A0ACC0QYU1_9HYPO</name>
<reference evidence="1" key="1">
    <citation type="submission" date="2022-06" db="EMBL/GenBank/DDBJ databases">
        <title>Fusarium solani species complex genomes reveal bases of compartmentalisation and animal pathogenesis.</title>
        <authorList>
            <person name="Tsai I.J."/>
        </authorList>
    </citation>
    <scope>NUCLEOTIDE SEQUENCE</scope>
    <source>
        <strain evidence="1">Fu6.1</strain>
    </source>
</reference>
<organism evidence="1 2">
    <name type="scientific">Fusarium keratoplasticum</name>
    <dbReference type="NCBI Taxonomy" id="1328300"/>
    <lineage>
        <taxon>Eukaryota</taxon>
        <taxon>Fungi</taxon>
        <taxon>Dikarya</taxon>
        <taxon>Ascomycota</taxon>
        <taxon>Pezizomycotina</taxon>
        <taxon>Sordariomycetes</taxon>
        <taxon>Hypocreomycetidae</taxon>
        <taxon>Hypocreales</taxon>
        <taxon>Nectriaceae</taxon>
        <taxon>Fusarium</taxon>
        <taxon>Fusarium solani species complex</taxon>
    </lineage>
</organism>
<sequence length="383" mass="42287">MDQSSPLQPDLQRNRLPTLFEVLSRRVLPPVDLFSFYVFMRDQQRSVDYLDFWLDVSQHTSLCRAYVRELRSTILSSTAEPRPPQNSTETGGDPQASSGQSEQQQPEESGTVDTSDPERSSQVLRLSQDDQPTEVPTPPPVDMGPSKDQIRGYFMGPSLRGGGSTDWLPTGSVSTVLSRTRHFFATFRSRRAPKAGEDRVKRLTQLNLRGGASNSSLPTYGTMRLTNSEDVEESAANSLEREGDLDRRLSAFLRGERVSGRATPSDANDTQLGPAAGSSSRPSTDQGPATAGTISRQDIRASAEKIIYTYILPGAEREIILPGSMTGDLVTAVEVSDRDDPEVFDVVKDYVFKAMERDAFPGFLPNPTFHDWGIQPRSLSIRP</sequence>